<dbReference type="PROSITE" id="PS51981">
    <property type="entry name" value="ZF_RZ"/>
    <property type="match status" value="1"/>
</dbReference>
<evidence type="ECO:0000256" key="1">
    <source>
        <dbReference type="ARBA" id="ARBA00004496"/>
    </source>
</evidence>
<feature type="domain" description="RZ-type" evidence="9">
    <location>
        <begin position="1317"/>
        <end position="1389"/>
    </location>
</feature>
<dbReference type="PROSITE" id="PS00518">
    <property type="entry name" value="ZF_RING_1"/>
    <property type="match status" value="1"/>
</dbReference>
<dbReference type="GO" id="GO:0004842">
    <property type="term" value="F:ubiquitin-protein transferase activity"/>
    <property type="evidence" value="ECO:0007669"/>
    <property type="project" value="InterPro"/>
</dbReference>
<evidence type="ECO:0000256" key="2">
    <source>
        <dbReference type="ARBA" id="ARBA00022490"/>
    </source>
</evidence>
<gene>
    <name evidence="10" type="primary">Rnf213</name>
</gene>
<keyword evidence="2" id="KW-0963">Cytoplasm</keyword>
<evidence type="ECO:0000256" key="5">
    <source>
        <dbReference type="ARBA" id="ARBA00022833"/>
    </source>
</evidence>
<dbReference type="FunFam" id="3.30.40.10:FF:000488">
    <property type="entry name" value="E3 ubiquitin-protein ligase RNF213"/>
    <property type="match status" value="1"/>
</dbReference>
<keyword evidence="4 7" id="KW-0863">Zinc-finger</keyword>
<evidence type="ECO:0000256" key="7">
    <source>
        <dbReference type="PROSITE-ProRule" id="PRU00175"/>
    </source>
</evidence>
<accession>A0A8C0WK42</accession>
<dbReference type="PROSITE" id="PS50089">
    <property type="entry name" value="ZF_RING_2"/>
    <property type="match status" value="1"/>
</dbReference>
<sequence length="1918" mass="216933">METGRMVVLLNLQNLYESLYDALNQYYVYLGGQKYVDLGLGTHRVKCRVHPDFRLIVIEEKDVVYTQFPVPLINRLEKHYLDIQTVLEDWQRSIVRELARWAQEFADVKPYQFGAGHKYSAADAFIGYHSDACGSVVLQAMERQGSRDLTEELYHKVLEDAKLILLDCATPDAIIRLSSSSLGSFAAQALAREYYDRQRHNSFADFLQAHLRTTNLERRAVFTEVTTFSRLLTSHDCEVLESEVKGLASRPTVLSLQQFDTEYSFLKEVRNCLTNTDGCKILIIQTDFDDSTHSAQLIASAKYSAINEINKIQGMKDCIFVYFITKLSRMGSGVSYIGFHGGLWRSVHIDDLRRSTVMASDVTKLQSVTISQLFKPEDKPELEGDQEEEMEIETSKSGEVAEAEMEAGGSEEMEYQAQVLDTTRLLRSCVQSAVGILRDQNEDCTRNMRRVSILLGLLNEDNACNASFLRVSKMRLYGLLNKQEENQLRSLKEWVSREAANQDALQEAGTFRHTLWKRVQGVVTPLLASMISVIDRDGNLELLTRPDSPAWARDLWMFIFSDTKLLHIPLEVNSIRPKGEMSSIVVQSYMNLPKHTSNDVPFSWRIKDYLEEVWIQAQYITDAEGLSRKLVEIFQKTPLGKFLAQLPTEQQQELLHCYLKDFLLLTRRVSTWDELKFLQMALWSCIRELQAAAGRPEEELSLPWVHLAYQRFRTRLQNFSRILTIHPQVLQSLTEAAQKHNLAGSEMTLDAFAAMACVEMLTRDTLKPSPQAWLQLVKSLSMPLELLCSDTYLQDTGNITKAVTKEVSTGWVAVPSVMLGCPPGLADHPALHALPLCLSPQCLQEDSDMKSQKPFMAVITTLCECKDKASKSFFRFGVQPCRICLGDAQDPVCLPCDHVYCLPCIRKWLVPGQMSCPFCLTDLPDTFSPVASQEHRRAIEKHAQFRQLCNSFFVDLVSTMCFKDNTPPHKSVVHSLLSLLFVQKELLRDAPQRHREHTKCLSPFDDVVDKTPVIRSVVLKLLLKYSFGEVQDYIQDYLSLLEKKAFVGEDKTELYLLFINCLEDSVHEKTSAFSRSTEPKHLNEEFRFLMKYSPERQAAGRLRQTLPVARPAVLHPGRERLVPCVPGEEALKPTWHGVRAEPLQDVIAQQKNLLGQMDGYLVHGEEYKAVRDAMGKAVLEFPLALHCAGKEGACRSPKLQQAAYLLLALYREMVTLCHSDNTNLHPKPEQCAAVNQFIEGSKVLSPPDIRLFATSLVDNTLPLLRSGSGNGGLEGTVTEMAIHATVVLLCGQNKVLEPLRNLAFYPANMENAFLPTMPEDLLAQAKRWEGLEGVKWYNCPNGHPCSVGECGRPMEQSRCVDCGAQIGGLNHKADAGFNPITNCTDRTQTGHVLGNPHSRAVAVASDRQLSPVVFILIRLLTHLTMLSGAAQNRQALINIIKPRVIEPKDFLQQHIQRDLEQLTKVLGKSADETTHTVHLALRSLLNAGPLNFDARLSTKEYRNNWEKDMEALLLPELRHLDKTLLTVSALISQDERISSNPVAKIIYGDPATFLPHLPRKSAVHCSKIWSCRKKVTVEYLQHVVEQKNGKETVPVLWQFLQKEAELRLVKFLPEILALQRDLVKQFQNISEVEYNSIRSFIASHRSDGLRKLFHDRITTFLSTWNALRQSLETNGEIKLPKEYCRSDLDLDTDFEVILPRRRGLGLCSTALVSYLISLHNQIVYTVEKFSKEDNSYSVDASEVTDLHVISYEVERDLSPLILSNCQYQVEQGRETSQEFDLEKIQRQISGRFLQGKPRLTLKGIPTLVYRHDWNYEYLFEDIKNKMKQSPLPNSAISAISGQLQSYSDACEALSVIEVTLGFLSTAGGDPSMHLNVYIQDVLQMGDQMTLILKHCPHLSLLLPTETPLCTVQGTGVPA</sequence>
<feature type="domain" description="RING-type" evidence="8">
    <location>
        <begin position="881"/>
        <end position="919"/>
    </location>
</feature>
<dbReference type="Pfam" id="PF00097">
    <property type="entry name" value="zf-C3HC4"/>
    <property type="match status" value="1"/>
</dbReference>
<reference evidence="10" key="1">
    <citation type="submission" date="2023-09" db="UniProtKB">
        <authorList>
            <consortium name="Ensembl"/>
        </authorList>
    </citation>
    <scope>IDENTIFICATION</scope>
</reference>
<dbReference type="SMART" id="SM00184">
    <property type="entry name" value="RING"/>
    <property type="match status" value="1"/>
</dbReference>
<organism evidence="10">
    <name type="scientific">Castor canadensis</name>
    <name type="common">American beaver</name>
    <dbReference type="NCBI Taxonomy" id="51338"/>
    <lineage>
        <taxon>Eukaryota</taxon>
        <taxon>Metazoa</taxon>
        <taxon>Chordata</taxon>
        <taxon>Craniata</taxon>
        <taxon>Vertebrata</taxon>
        <taxon>Euteleostomi</taxon>
        <taxon>Mammalia</taxon>
        <taxon>Eutheria</taxon>
        <taxon>Euarchontoglires</taxon>
        <taxon>Glires</taxon>
        <taxon>Rodentia</taxon>
        <taxon>Castorimorpha</taxon>
        <taxon>Castoridae</taxon>
        <taxon>Castor</taxon>
    </lineage>
</organism>
<dbReference type="GO" id="GO:0002040">
    <property type="term" value="P:sprouting angiogenesis"/>
    <property type="evidence" value="ECO:0007669"/>
    <property type="project" value="TreeGrafter"/>
</dbReference>
<dbReference type="InterPro" id="IPR031248">
    <property type="entry name" value="RNF213"/>
</dbReference>
<dbReference type="Pfam" id="PF20173">
    <property type="entry name" value="ZnF_RZ-type"/>
    <property type="match status" value="1"/>
</dbReference>
<keyword evidence="3" id="KW-0479">Metal-binding</keyword>
<comment type="subcellular location">
    <subcellularLocation>
        <location evidence="1">Cytoplasm</location>
    </subcellularLocation>
</comment>
<evidence type="ECO:0000313" key="10">
    <source>
        <dbReference type="Ensembl" id="ENSCCNP00000012835.1"/>
    </source>
</evidence>
<proteinExistence type="predicted"/>
<dbReference type="InterPro" id="IPR013083">
    <property type="entry name" value="Znf_RING/FYVE/PHD"/>
</dbReference>
<dbReference type="PANTHER" id="PTHR22605">
    <property type="entry name" value="RZ-TYPE DOMAIN-CONTAINING PROTEIN"/>
    <property type="match status" value="1"/>
</dbReference>
<dbReference type="GO" id="GO:0002376">
    <property type="term" value="P:immune system process"/>
    <property type="evidence" value="ECO:0007669"/>
    <property type="project" value="UniProtKB-KW"/>
</dbReference>
<dbReference type="InterPro" id="IPR018957">
    <property type="entry name" value="Znf_C3HC4_RING-type"/>
</dbReference>
<evidence type="ECO:0000256" key="6">
    <source>
        <dbReference type="ARBA" id="ARBA00022859"/>
    </source>
</evidence>
<dbReference type="Gene3D" id="3.30.40.10">
    <property type="entry name" value="Zinc/RING finger domain, C3HC4 (zinc finger)"/>
    <property type="match status" value="1"/>
</dbReference>
<dbReference type="GO" id="GO:0008270">
    <property type="term" value="F:zinc ion binding"/>
    <property type="evidence" value="ECO:0007669"/>
    <property type="project" value="UniProtKB-KW"/>
</dbReference>
<keyword evidence="6" id="KW-0391">Immunity</keyword>
<dbReference type="InterPro" id="IPR017907">
    <property type="entry name" value="Znf_RING_CS"/>
</dbReference>
<dbReference type="GO" id="GO:0006511">
    <property type="term" value="P:ubiquitin-dependent protein catabolic process"/>
    <property type="evidence" value="ECO:0007669"/>
    <property type="project" value="TreeGrafter"/>
</dbReference>
<dbReference type="GO" id="GO:0005829">
    <property type="term" value="C:cytosol"/>
    <property type="evidence" value="ECO:0007669"/>
    <property type="project" value="TreeGrafter"/>
</dbReference>
<dbReference type="GO" id="GO:0005730">
    <property type="term" value="C:nucleolus"/>
    <property type="evidence" value="ECO:0007669"/>
    <property type="project" value="TreeGrafter"/>
</dbReference>
<dbReference type="InterPro" id="IPR001841">
    <property type="entry name" value="Znf_RING"/>
</dbReference>
<name>A0A8C0WK42_CASCN</name>
<evidence type="ECO:0000259" key="9">
    <source>
        <dbReference type="PROSITE" id="PS51981"/>
    </source>
</evidence>
<dbReference type="Ensembl" id="ENSCCNT00000016843.1">
    <property type="protein sequence ID" value="ENSCCNP00000012835.1"/>
    <property type="gene ID" value="ENSCCNG00000010742.1"/>
</dbReference>
<protein>
    <recommendedName>
        <fullName evidence="11">E3 ubiquitin-protein ligase RNF213</fullName>
    </recommendedName>
</protein>
<dbReference type="GO" id="GO:0016887">
    <property type="term" value="F:ATP hydrolysis activity"/>
    <property type="evidence" value="ECO:0007669"/>
    <property type="project" value="InterPro"/>
</dbReference>
<evidence type="ECO:0008006" key="11">
    <source>
        <dbReference type="Google" id="ProtNLM"/>
    </source>
</evidence>
<dbReference type="InterPro" id="IPR046439">
    <property type="entry name" value="ZF_RZ_dom"/>
</dbReference>
<keyword evidence="5" id="KW-0862">Zinc</keyword>
<evidence type="ECO:0000256" key="3">
    <source>
        <dbReference type="ARBA" id="ARBA00022723"/>
    </source>
</evidence>
<dbReference type="GO" id="GO:0016020">
    <property type="term" value="C:membrane"/>
    <property type="evidence" value="ECO:0007669"/>
    <property type="project" value="TreeGrafter"/>
</dbReference>
<dbReference type="CDD" id="cd16561">
    <property type="entry name" value="RING-HC_RNF213"/>
    <property type="match status" value="1"/>
</dbReference>
<dbReference type="PANTHER" id="PTHR22605:SF16">
    <property type="entry name" value="E3 UBIQUITIN-PROTEIN LIGASE RNF213"/>
    <property type="match status" value="1"/>
</dbReference>
<evidence type="ECO:0000259" key="8">
    <source>
        <dbReference type="PROSITE" id="PS50089"/>
    </source>
</evidence>
<dbReference type="GO" id="GO:2000051">
    <property type="term" value="P:negative regulation of non-canonical Wnt signaling pathway"/>
    <property type="evidence" value="ECO:0007669"/>
    <property type="project" value="TreeGrafter"/>
</dbReference>
<evidence type="ECO:0000256" key="4">
    <source>
        <dbReference type="ARBA" id="ARBA00022771"/>
    </source>
</evidence>
<dbReference type="SUPFAM" id="SSF57850">
    <property type="entry name" value="RING/U-box"/>
    <property type="match status" value="1"/>
</dbReference>